<evidence type="ECO:0000313" key="3">
    <source>
        <dbReference type="Proteomes" id="UP000625711"/>
    </source>
</evidence>
<comment type="caution">
    <text evidence="2">The sequence shown here is derived from an EMBL/GenBank/DDBJ whole genome shotgun (WGS) entry which is preliminary data.</text>
</comment>
<gene>
    <name evidence="2" type="ORF">GWI33_003853</name>
</gene>
<feature type="compositionally biased region" description="Basic residues" evidence="1">
    <location>
        <begin position="65"/>
        <end position="77"/>
    </location>
</feature>
<protein>
    <submittedName>
        <fullName evidence="2">Uncharacterized protein</fullName>
    </submittedName>
</protein>
<keyword evidence="3" id="KW-1185">Reference proteome</keyword>
<accession>A0A834HJB2</accession>
<name>A0A834HJB2_RHYFE</name>
<dbReference type="AlphaFoldDB" id="A0A834HJB2"/>
<dbReference type="Proteomes" id="UP000625711">
    <property type="component" value="Unassembled WGS sequence"/>
</dbReference>
<organism evidence="2 3">
    <name type="scientific">Rhynchophorus ferrugineus</name>
    <name type="common">Red palm weevil</name>
    <name type="synonym">Curculio ferrugineus</name>
    <dbReference type="NCBI Taxonomy" id="354439"/>
    <lineage>
        <taxon>Eukaryota</taxon>
        <taxon>Metazoa</taxon>
        <taxon>Ecdysozoa</taxon>
        <taxon>Arthropoda</taxon>
        <taxon>Hexapoda</taxon>
        <taxon>Insecta</taxon>
        <taxon>Pterygota</taxon>
        <taxon>Neoptera</taxon>
        <taxon>Endopterygota</taxon>
        <taxon>Coleoptera</taxon>
        <taxon>Polyphaga</taxon>
        <taxon>Cucujiformia</taxon>
        <taxon>Curculionidae</taxon>
        <taxon>Dryophthorinae</taxon>
        <taxon>Rhynchophorus</taxon>
    </lineage>
</organism>
<proteinExistence type="predicted"/>
<sequence length="96" mass="10958">MRVEIRDGEAPECRGSVFIGDHLDTDNGVNRRPPLCRFHFFDLTPDRLNAFPSRLSAAFTGTRPPSRRRRRTTRRSRSPQLAAAPQVPVRFSVLIL</sequence>
<feature type="region of interest" description="Disordered" evidence="1">
    <location>
        <begin position="57"/>
        <end position="83"/>
    </location>
</feature>
<evidence type="ECO:0000256" key="1">
    <source>
        <dbReference type="SAM" id="MobiDB-lite"/>
    </source>
</evidence>
<evidence type="ECO:0000313" key="2">
    <source>
        <dbReference type="EMBL" id="KAF7262913.1"/>
    </source>
</evidence>
<dbReference type="EMBL" id="JAACXV010023619">
    <property type="protein sequence ID" value="KAF7262913.1"/>
    <property type="molecule type" value="Genomic_DNA"/>
</dbReference>
<reference evidence="2" key="1">
    <citation type="submission" date="2020-08" db="EMBL/GenBank/DDBJ databases">
        <title>Genome sequencing and assembly of the red palm weevil Rhynchophorus ferrugineus.</title>
        <authorList>
            <person name="Dias G.B."/>
            <person name="Bergman C.M."/>
            <person name="Manee M."/>
        </authorList>
    </citation>
    <scope>NUCLEOTIDE SEQUENCE</scope>
    <source>
        <strain evidence="2">AA-2017</strain>
        <tissue evidence="2">Whole larva</tissue>
    </source>
</reference>